<dbReference type="PROSITE" id="PS51257">
    <property type="entry name" value="PROKAR_LIPOPROTEIN"/>
    <property type="match status" value="1"/>
</dbReference>
<sequence>MRHLIIGAMVVMIFFGCTPEQSTISEYQIENGLNIPIVLRFYRNGLPSAQTSVVTLEGLGNTYKKSGEALGSSTTPFDVFSADSILIVFDGKRIQGHNMFEPNGFSLLNQQDYQKISSGRFLYLIDQKNYNNATPCDGPCY</sequence>
<evidence type="ECO:0000313" key="1">
    <source>
        <dbReference type="EMBL" id="KAB7528567.1"/>
    </source>
</evidence>
<proteinExistence type="predicted"/>
<name>A0A6I1DZ18_9FLAO</name>
<gene>
    <name evidence="1" type="ORF">F8C76_11945</name>
</gene>
<dbReference type="RefSeq" id="WP_152131915.1">
    <property type="nucleotide sequence ID" value="NZ_WELG01000002.1"/>
</dbReference>
<accession>A0A6I1DZ18</accession>
<organism evidence="1 2">
    <name type="scientific">Flagellimonas olearia</name>
    <dbReference type="NCBI Taxonomy" id="552546"/>
    <lineage>
        <taxon>Bacteria</taxon>
        <taxon>Pseudomonadati</taxon>
        <taxon>Bacteroidota</taxon>
        <taxon>Flavobacteriia</taxon>
        <taxon>Flavobacteriales</taxon>
        <taxon>Flavobacteriaceae</taxon>
        <taxon>Flagellimonas</taxon>
    </lineage>
</organism>
<protein>
    <submittedName>
        <fullName evidence="1">Uncharacterized protein</fullName>
    </submittedName>
</protein>
<evidence type="ECO:0000313" key="2">
    <source>
        <dbReference type="Proteomes" id="UP000429785"/>
    </source>
</evidence>
<dbReference type="OrthoDB" id="1441431at2"/>
<dbReference type="AlphaFoldDB" id="A0A6I1DZ18"/>
<reference evidence="1 2" key="1">
    <citation type="submission" date="2019-10" db="EMBL/GenBank/DDBJ databases">
        <title>Muricauda olearia CL-SS4 JCM15563 genome.</title>
        <authorList>
            <person name="Liu L."/>
        </authorList>
    </citation>
    <scope>NUCLEOTIDE SEQUENCE [LARGE SCALE GENOMIC DNA]</scope>
    <source>
        <strain evidence="1 2">CL-SS4</strain>
    </source>
</reference>
<dbReference type="EMBL" id="WELG01000002">
    <property type="protein sequence ID" value="KAB7528567.1"/>
    <property type="molecule type" value="Genomic_DNA"/>
</dbReference>
<dbReference type="Proteomes" id="UP000429785">
    <property type="component" value="Unassembled WGS sequence"/>
</dbReference>
<comment type="caution">
    <text evidence="1">The sequence shown here is derived from an EMBL/GenBank/DDBJ whole genome shotgun (WGS) entry which is preliminary data.</text>
</comment>